<accession>A0A0C3M5L4</accession>
<reference evidence="2 3" key="1">
    <citation type="submission" date="2014-04" db="EMBL/GenBank/DDBJ databases">
        <authorList>
            <consortium name="DOE Joint Genome Institute"/>
            <person name="Kuo A."/>
            <person name="Girlanda M."/>
            <person name="Perotto S."/>
            <person name="Kohler A."/>
            <person name="Nagy L.G."/>
            <person name="Floudas D."/>
            <person name="Copeland A."/>
            <person name="Barry K.W."/>
            <person name="Cichocki N."/>
            <person name="Veneault-Fourrey C."/>
            <person name="LaButti K."/>
            <person name="Lindquist E.A."/>
            <person name="Lipzen A."/>
            <person name="Lundell T."/>
            <person name="Morin E."/>
            <person name="Murat C."/>
            <person name="Sun H."/>
            <person name="Tunlid A."/>
            <person name="Henrissat B."/>
            <person name="Grigoriev I.V."/>
            <person name="Hibbett D.S."/>
            <person name="Martin F."/>
            <person name="Nordberg H.P."/>
            <person name="Cantor M.N."/>
            <person name="Hua S.X."/>
        </authorList>
    </citation>
    <scope>NUCLEOTIDE SEQUENCE [LARGE SCALE GENOMIC DNA]</scope>
    <source>
        <strain evidence="2 3">MUT 4182</strain>
    </source>
</reference>
<organism evidence="2 3">
    <name type="scientific">Tulasnella calospora MUT 4182</name>
    <dbReference type="NCBI Taxonomy" id="1051891"/>
    <lineage>
        <taxon>Eukaryota</taxon>
        <taxon>Fungi</taxon>
        <taxon>Dikarya</taxon>
        <taxon>Basidiomycota</taxon>
        <taxon>Agaricomycotina</taxon>
        <taxon>Agaricomycetes</taxon>
        <taxon>Cantharellales</taxon>
        <taxon>Tulasnellaceae</taxon>
        <taxon>Tulasnella</taxon>
    </lineage>
</organism>
<reference evidence="3" key="2">
    <citation type="submission" date="2015-01" db="EMBL/GenBank/DDBJ databases">
        <title>Evolutionary Origins and Diversification of the Mycorrhizal Mutualists.</title>
        <authorList>
            <consortium name="DOE Joint Genome Institute"/>
            <consortium name="Mycorrhizal Genomics Consortium"/>
            <person name="Kohler A."/>
            <person name="Kuo A."/>
            <person name="Nagy L.G."/>
            <person name="Floudas D."/>
            <person name="Copeland A."/>
            <person name="Barry K.W."/>
            <person name="Cichocki N."/>
            <person name="Veneault-Fourrey C."/>
            <person name="LaButti K."/>
            <person name="Lindquist E.A."/>
            <person name="Lipzen A."/>
            <person name="Lundell T."/>
            <person name="Morin E."/>
            <person name="Murat C."/>
            <person name="Riley R."/>
            <person name="Ohm R."/>
            <person name="Sun H."/>
            <person name="Tunlid A."/>
            <person name="Henrissat B."/>
            <person name="Grigoriev I.V."/>
            <person name="Hibbett D.S."/>
            <person name="Martin F."/>
        </authorList>
    </citation>
    <scope>NUCLEOTIDE SEQUENCE [LARGE SCALE GENOMIC DNA]</scope>
    <source>
        <strain evidence="3">MUT 4182</strain>
    </source>
</reference>
<dbReference type="Proteomes" id="UP000054248">
    <property type="component" value="Unassembled WGS sequence"/>
</dbReference>
<evidence type="ECO:0000313" key="3">
    <source>
        <dbReference type="Proteomes" id="UP000054248"/>
    </source>
</evidence>
<protein>
    <submittedName>
        <fullName evidence="2">Uncharacterized protein</fullName>
    </submittedName>
</protein>
<proteinExistence type="predicted"/>
<dbReference type="OrthoDB" id="3242031at2759"/>
<gene>
    <name evidence="2" type="ORF">M407DRAFT_6548</name>
</gene>
<dbReference type="HOGENOM" id="CLU_1070361_0_0_1"/>
<sequence length="260" mass="27819">MTEAYGLPLFLAASSADLTSATFSDIYGRYSLWSSTFVTPTSPTTHRYFVGIGSGSNGSSGARSQPPSAYGRDALKPSILLDVEAPKDDKWTIAGGGKTVPVTKYLRNVEDPEATKSSKYRGRAFVASDGQHYEWRYRDADEKDPGWTCTTPQGYVVAHFVEHSSSGGALPSTPYYPPGSSSSASPSSSTSPTSTPTRVKRSSFDFLTRRRRSSSASSFGVVANPDTPGGMLVVNESWTHIAEGESASVAEPWAFLSGLR</sequence>
<feature type="compositionally biased region" description="Low complexity" evidence="1">
    <location>
        <begin position="178"/>
        <end position="197"/>
    </location>
</feature>
<feature type="region of interest" description="Disordered" evidence="1">
    <location>
        <begin position="171"/>
        <end position="206"/>
    </location>
</feature>
<evidence type="ECO:0000256" key="1">
    <source>
        <dbReference type="SAM" id="MobiDB-lite"/>
    </source>
</evidence>
<keyword evidence="3" id="KW-1185">Reference proteome</keyword>
<dbReference type="EMBL" id="KN822989">
    <property type="protein sequence ID" value="KIO28937.1"/>
    <property type="molecule type" value="Genomic_DNA"/>
</dbReference>
<dbReference type="AlphaFoldDB" id="A0A0C3M5L4"/>
<name>A0A0C3M5L4_9AGAM</name>
<evidence type="ECO:0000313" key="2">
    <source>
        <dbReference type="EMBL" id="KIO28937.1"/>
    </source>
</evidence>